<gene>
    <name evidence="2" type="ORF">FE633_12235</name>
</gene>
<dbReference type="SUPFAM" id="SSF103032">
    <property type="entry name" value="Hypothetical protein YwqG"/>
    <property type="match status" value="1"/>
</dbReference>
<keyword evidence="3" id="KW-1185">Reference proteome</keyword>
<protein>
    <recommendedName>
        <fullName evidence="4">DUF1963 domain-containing protein</fullName>
    </recommendedName>
</protein>
<dbReference type="Gene3D" id="2.30.320.10">
    <property type="entry name" value="YwqG-like"/>
    <property type="match status" value="1"/>
</dbReference>
<dbReference type="RefSeq" id="WP_138045147.1">
    <property type="nucleotide sequence ID" value="NZ_VBZC01000011.1"/>
</dbReference>
<proteinExistence type="predicted"/>
<feature type="region of interest" description="Disordered" evidence="1">
    <location>
        <begin position="24"/>
        <end position="48"/>
    </location>
</feature>
<evidence type="ECO:0000313" key="3">
    <source>
        <dbReference type="Proteomes" id="UP000305906"/>
    </source>
</evidence>
<dbReference type="Proteomes" id="UP000305906">
    <property type="component" value="Unassembled WGS sequence"/>
</dbReference>
<accession>A0A5R9FTC6</accession>
<dbReference type="AlphaFoldDB" id="A0A5R9FTC6"/>
<evidence type="ECO:0008006" key="4">
    <source>
        <dbReference type="Google" id="ProtNLM"/>
    </source>
</evidence>
<evidence type="ECO:0000256" key="1">
    <source>
        <dbReference type="SAM" id="MobiDB-lite"/>
    </source>
</evidence>
<reference evidence="2 3" key="1">
    <citation type="submission" date="2019-05" db="EMBL/GenBank/DDBJ databases">
        <title>Streptomyces sp. NEAU-C151, a novel actinomycete isolated from soil.</title>
        <authorList>
            <person name="Han L."/>
            <person name="Jiang H."/>
        </authorList>
    </citation>
    <scope>NUCLEOTIDE SEQUENCE [LARGE SCALE GENOMIC DNA]</scope>
    <source>
        <strain evidence="2 3">NEAU-C151</strain>
    </source>
</reference>
<name>A0A5R9FTC6_9ACTN</name>
<comment type="caution">
    <text evidence="2">The sequence shown here is derived from an EMBL/GenBank/DDBJ whole genome shotgun (WGS) entry which is preliminary data.</text>
</comment>
<evidence type="ECO:0000313" key="2">
    <source>
        <dbReference type="EMBL" id="TLS45919.1"/>
    </source>
</evidence>
<dbReference type="InterPro" id="IPR035948">
    <property type="entry name" value="YwqG-like_sf"/>
</dbReference>
<dbReference type="EMBL" id="VBZC01000011">
    <property type="protein sequence ID" value="TLS45919.1"/>
    <property type="molecule type" value="Genomic_DNA"/>
</dbReference>
<organism evidence="2 3">
    <name type="scientific">Streptomyces montanus</name>
    <dbReference type="NCBI Taxonomy" id="2580423"/>
    <lineage>
        <taxon>Bacteria</taxon>
        <taxon>Bacillati</taxon>
        <taxon>Actinomycetota</taxon>
        <taxon>Actinomycetes</taxon>
        <taxon>Kitasatosporales</taxon>
        <taxon>Streptomycetaceae</taxon>
        <taxon>Streptomyces</taxon>
    </lineage>
</organism>
<sequence length="335" mass="38170">MARTTPERPVDIEEVIPELSGYRRLGTRLHPRPGAPRPDQSSVGGPFLWPADEPWPMCTEPHKRRFGERLSDVRLRRRILAEAWSRRPGPGQSEGPTDEEFEILRSLRRGRHAPWLADTDPIPLMPVAQLYTRDVPGLSLPGDADLLQVFWCPFNAHGEERNVAVHMYWRKTSDISAVLAEQPELEVVGREEYVPAPCVLHPEQITEHQWGDLLPFSIRARLDEWEDWEDEDEDAVSYQFDLSVPPGWKVGGYAPWPLTGPQEMVCGCGQQMELLLTIDGREWDKGTRSWVPLEDRDVADTEANTPTQIVVGRGGRLMVFVCSSDWSHPHRVVLQ</sequence>